<keyword evidence="8" id="KW-0464">Manganese</keyword>
<dbReference type="SMART" id="SM00332">
    <property type="entry name" value="PP2Cc"/>
    <property type="match status" value="1"/>
</dbReference>
<dbReference type="Pfam" id="PF00481">
    <property type="entry name" value="PP2C"/>
    <property type="match status" value="2"/>
</dbReference>
<evidence type="ECO:0000256" key="4">
    <source>
        <dbReference type="ARBA" id="ARBA00022723"/>
    </source>
</evidence>
<proteinExistence type="inferred from homology"/>
<dbReference type="CDD" id="cd00143">
    <property type="entry name" value="PP2Cc"/>
    <property type="match status" value="2"/>
</dbReference>
<feature type="domain" description="PPM-type phosphatase" evidence="11">
    <location>
        <begin position="28"/>
        <end position="621"/>
    </location>
</feature>
<feature type="region of interest" description="Disordered" evidence="10">
    <location>
        <begin position="145"/>
        <end position="168"/>
    </location>
</feature>
<comment type="caution">
    <text evidence="12">The sequence shown here is derived from an EMBL/GenBank/DDBJ whole genome shotgun (WGS) entry which is preliminary data.</text>
</comment>
<dbReference type="OrthoDB" id="10264738at2759"/>
<name>A0A9P0K3D7_ACAOB</name>
<dbReference type="InterPro" id="IPR036457">
    <property type="entry name" value="PPM-type-like_dom_sf"/>
</dbReference>
<feature type="region of interest" description="Disordered" evidence="10">
    <location>
        <begin position="623"/>
        <end position="660"/>
    </location>
</feature>
<feature type="compositionally biased region" description="Basic and acidic residues" evidence="10">
    <location>
        <begin position="281"/>
        <end position="294"/>
    </location>
</feature>
<dbReference type="InterPro" id="IPR000222">
    <property type="entry name" value="PP2C_BS"/>
</dbReference>
<evidence type="ECO:0000256" key="5">
    <source>
        <dbReference type="ARBA" id="ARBA00022801"/>
    </source>
</evidence>
<keyword evidence="6" id="KW-0460">Magnesium</keyword>
<dbReference type="InterPro" id="IPR015655">
    <property type="entry name" value="PP2C"/>
</dbReference>
<feature type="compositionally biased region" description="Basic and acidic residues" evidence="10">
    <location>
        <begin position="637"/>
        <end position="660"/>
    </location>
</feature>
<gene>
    <name evidence="12" type="ORF">ACAOBT_LOCUS6882</name>
</gene>
<keyword evidence="13" id="KW-1185">Reference proteome</keyword>
<organism evidence="12 13">
    <name type="scientific">Acanthoscelides obtectus</name>
    <name type="common">Bean weevil</name>
    <name type="synonym">Bruchus obtectus</name>
    <dbReference type="NCBI Taxonomy" id="200917"/>
    <lineage>
        <taxon>Eukaryota</taxon>
        <taxon>Metazoa</taxon>
        <taxon>Ecdysozoa</taxon>
        <taxon>Arthropoda</taxon>
        <taxon>Hexapoda</taxon>
        <taxon>Insecta</taxon>
        <taxon>Pterygota</taxon>
        <taxon>Neoptera</taxon>
        <taxon>Endopterygota</taxon>
        <taxon>Coleoptera</taxon>
        <taxon>Polyphaga</taxon>
        <taxon>Cucujiformia</taxon>
        <taxon>Chrysomeloidea</taxon>
        <taxon>Chrysomelidae</taxon>
        <taxon>Bruchinae</taxon>
        <taxon>Bruchini</taxon>
        <taxon>Acanthoscelides</taxon>
    </lineage>
</organism>
<dbReference type="GO" id="GO:0046872">
    <property type="term" value="F:metal ion binding"/>
    <property type="evidence" value="ECO:0007669"/>
    <property type="project" value="UniProtKB-KW"/>
</dbReference>
<dbReference type="PANTHER" id="PTHR13832:SF803">
    <property type="entry name" value="PROTEIN PHOSPHATASE 1G"/>
    <property type="match status" value="1"/>
</dbReference>
<keyword evidence="5 9" id="KW-0378">Hydrolase</keyword>
<keyword evidence="7 9" id="KW-0904">Protein phosphatase</keyword>
<comment type="cofactor">
    <cofactor evidence="1">
        <name>Mn(2+)</name>
        <dbReference type="ChEBI" id="CHEBI:29035"/>
    </cofactor>
</comment>
<evidence type="ECO:0000256" key="2">
    <source>
        <dbReference type="ARBA" id="ARBA00006702"/>
    </source>
</evidence>
<evidence type="ECO:0000256" key="6">
    <source>
        <dbReference type="ARBA" id="ARBA00022842"/>
    </source>
</evidence>
<keyword evidence="4" id="KW-0479">Metal-binding</keyword>
<accession>A0A9P0K3D7</accession>
<dbReference type="PROSITE" id="PS01032">
    <property type="entry name" value="PPM_1"/>
    <property type="match status" value="1"/>
</dbReference>
<feature type="compositionally biased region" description="Polar residues" evidence="10">
    <location>
        <begin position="295"/>
        <end position="311"/>
    </location>
</feature>
<dbReference type="GO" id="GO:0004722">
    <property type="term" value="F:protein serine/threonine phosphatase activity"/>
    <property type="evidence" value="ECO:0007669"/>
    <property type="project" value="UniProtKB-EC"/>
</dbReference>
<dbReference type="SMART" id="SM00331">
    <property type="entry name" value="PP2C_SIG"/>
    <property type="match status" value="1"/>
</dbReference>
<dbReference type="SUPFAM" id="SSF81606">
    <property type="entry name" value="PP2C-like"/>
    <property type="match status" value="2"/>
</dbReference>
<sequence length="660" mass="72297">MGAYLSMAYLAKPVKEKHSGDFETEKLRCGYSTMQGWRTNQEDYYTALKDFDVDSSLFAVFDGHGGHEVAKYCSENLAQFLKEHPAYKEGNIEKALVEGFLDFDELFVKPEVVETLKEWVKQRKEKDQSKKDKYLESMERKMLERLRNSKGKKDKNAENNTEETGNADSLCKDLLEDYKNAKGKGSPNKCEASSEAATSSNCKNGDSGDEEENIDSLFEEAHMPIEKVLEKYKSGKDGSAKECTSDDAVASSSSSAVACCSSTGSSSIKASDSGRSGNRSSEAEAKTTNGEHTESNAGTSEVDGVSSSCGETSGPARDKKENACTSNGEIPSAKASADCSCSTESKTSVSRGPGKRPLKLKEPLIDGSDDSDDDSEDEGDETFVGPDASSDDDDDEAMEDEASGESSEADDEDEDDDEEEELDEEDEEDLEEWKQMLEYEEKPGVDSGTTATCAILRGNDLYMAHAGDSRAVLARRDGVAEDITLDHKPTDQPELDRITKAGGKVCSEGRINGGLNLSRAFGDHKHKQNEELSNREQMVTVLPDIKKITIDPALHDFIILASDGIWNSMSSQEVVDYFKKRIGSCDNISNICEELFDECLAGNTFYDAAGCDNMTMIVVQFKQDSRKRPSSPANEATDDKQTAKKARTEEEKQPEVESTV</sequence>
<dbReference type="Proteomes" id="UP001152888">
    <property type="component" value="Unassembled WGS sequence"/>
</dbReference>
<evidence type="ECO:0000256" key="10">
    <source>
        <dbReference type="SAM" id="MobiDB-lite"/>
    </source>
</evidence>
<evidence type="ECO:0000313" key="13">
    <source>
        <dbReference type="Proteomes" id="UP001152888"/>
    </source>
</evidence>
<dbReference type="EC" id="3.1.3.16" evidence="3"/>
<reference evidence="12" key="1">
    <citation type="submission" date="2022-03" db="EMBL/GenBank/DDBJ databases">
        <authorList>
            <person name="Sayadi A."/>
        </authorList>
    </citation>
    <scope>NUCLEOTIDE SEQUENCE</scope>
</reference>
<evidence type="ECO:0000256" key="3">
    <source>
        <dbReference type="ARBA" id="ARBA00013081"/>
    </source>
</evidence>
<evidence type="ECO:0000256" key="8">
    <source>
        <dbReference type="ARBA" id="ARBA00023211"/>
    </source>
</evidence>
<feature type="compositionally biased region" description="Acidic residues" evidence="10">
    <location>
        <begin position="367"/>
        <end position="381"/>
    </location>
</feature>
<dbReference type="PANTHER" id="PTHR13832">
    <property type="entry name" value="PROTEIN PHOSPHATASE 2C"/>
    <property type="match status" value="1"/>
</dbReference>
<feature type="compositionally biased region" description="Basic and acidic residues" evidence="10">
    <location>
        <begin position="233"/>
        <end position="244"/>
    </location>
</feature>
<feature type="region of interest" description="Disordered" evidence="10">
    <location>
        <begin position="233"/>
        <end position="430"/>
    </location>
</feature>
<feature type="region of interest" description="Disordered" evidence="10">
    <location>
        <begin position="182"/>
        <end position="215"/>
    </location>
</feature>
<evidence type="ECO:0000256" key="7">
    <source>
        <dbReference type="ARBA" id="ARBA00022912"/>
    </source>
</evidence>
<dbReference type="InterPro" id="IPR001932">
    <property type="entry name" value="PPM-type_phosphatase-like_dom"/>
</dbReference>
<feature type="compositionally biased region" description="Low complexity" evidence="10">
    <location>
        <begin position="158"/>
        <end position="167"/>
    </location>
</feature>
<dbReference type="PROSITE" id="PS51746">
    <property type="entry name" value="PPM_2"/>
    <property type="match status" value="1"/>
</dbReference>
<dbReference type="EMBL" id="CAKOFQ010006734">
    <property type="protein sequence ID" value="CAH1966507.1"/>
    <property type="molecule type" value="Genomic_DNA"/>
</dbReference>
<protein>
    <recommendedName>
        <fullName evidence="3">protein-serine/threonine phosphatase</fullName>
        <ecNumber evidence="3">3.1.3.16</ecNumber>
    </recommendedName>
</protein>
<dbReference type="Gene3D" id="3.60.40.10">
    <property type="entry name" value="PPM-type phosphatase domain"/>
    <property type="match status" value="2"/>
</dbReference>
<feature type="compositionally biased region" description="Acidic residues" evidence="10">
    <location>
        <begin position="389"/>
        <end position="430"/>
    </location>
</feature>
<comment type="similarity">
    <text evidence="2 9">Belongs to the PP2C family.</text>
</comment>
<evidence type="ECO:0000313" key="12">
    <source>
        <dbReference type="EMBL" id="CAH1966507.1"/>
    </source>
</evidence>
<feature type="compositionally biased region" description="Polar residues" evidence="10">
    <location>
        <begin position="195"/>
        <end position="204"/>
    </location>
</feature>
<evidence type="ECO:0000259" key="11">
    <source>
        <dbReference type="PROSITE" id="PS51746"/>
    </source>
</evidence>
<dbReference type="AlphaFoldDB" id="A0A9P0K3D7"/>
<feature type="compositionally biased region" description="Polar residues" evidence="10">
    <location>
        <begin position="339"/>
        <end position="350"/>
    </location>
</feature>
<evidence type="ECO:0000256" key="1">
    <source>
        <dbReference type="ARBA" id="ARBA00001936"/>
    </source>
</evidence>
<feature type="compositionally biased region" description="Low complexity" evidence="10">
    <location>
        <begin position="246"/>
        <end position="277"/>
    </location>
</feature>
<evidence type="ECO:0000256" key="9">
    <source>
        <dbReference type="RuleBase" id="RU003465"/>
    </source>
</evidence>